<dbReference type="Proteomes" id="UP000006238">
    <property type="component" value="Unassembled WGS sequence"/>
</dbReference>
<dbReference type="InterPro" id="IPR000160">
    <property type="entry name" value="GGDEF_dom"/>
</dbReference>
<dbReference type="PANTHER" id="PTHR33121">
    <property type="entry name" value="CYCLIC DI-GMP PHOSPHODIESTERASE PDEF"/>
    <property type="match status" value="1"/>
</dbReference>
<gene>
    <name evidence="2" type="ORF">BUTYVIB_00799</name>
</gene>
<dbReference type="AlphaFoldDB" id="D4RY94"/>
<name>D4RY94_9FIRM</name>
<dbReference type="Pfam" id="PF00990">
    <property type="entry name" value="GGDEF"/>
    <property type="match status" value="1"/>
</dbReference>
<dbReference type="GO" id="GO:0071111">
    <property type="term" value="F:cyclic-guanylate-specific phosphodiesterase activity"/>
    <property type="evidence" value="ECO:0007669"/>
    <property type="project" value="InterPro"/>
</dbReference>
<dbReference type="SMART" id="SM00267">
    <property type="entry name" value="GGDEF"/>
    <property type="match status" value="1"/>
</dbReference>
<feature type="domain" description="GGDEF" evidence="1">
    <location>
        <begin position="365"/>
        <end position="498"/>
    </location>
</feature>
<evidence type="ECO:0000259" key="1">
    <source>
        <dbReference type="PROSITE" id="PS50887"/>
    </source>
</evidence>
<dbReference type="RefSeq" id="WP_005601908.1">
    <property type="nucleotide sequence ID" value="NZ_GG663521.1"/>
</dbReference>
<dbReference type="InterPro" id="IPR043128">
    <property type="entry name" value="Rev_trsase/Diguanyl_cyclase"/>
</dbReference>
<evidence type="ECO:0000313" key="2">
    <source>
        <dbReference type="EMBL" id="EFF68994.1"/>
    </source>
</evidence>
<sequence>MKTEDELKLYKDVALISGDIIFKYDILKGNITILGGPAELSKYGNAVNVYGSGSEYANEAYNEIIRYIKEAVSRDMGGTIEEEIKVAFTPGNLRDYTLKGRIEYDNNWNACSVLGKIIRHPENNDMAVDYVGSNLTDMEYMQIPEEYVMKMTSGDNNEECHYIDTEIVEDALDTLADTGNIGAAVLPLIQKIGKKYRLDCVSISEYDKNTGISSPSFQWYDENNVAVGNVLARNPLDRLTHNGFEKNKVMVVDDFAGYSGDDSILLKLKEIGTRSAIVCTYSGNNASGFACFEVHRNSVRWSNETVTALRLVSKFIAAYLSNLKNYFELVKKDAKSKTHDEVTGLPKLEIFKKKSLEHINSKKKGKLALACFNFTNFDKVNSIYGRAMGDTILREFTKEYAKIEDRFVIGCRTNADNFLALINHFDTRGNKISSAMVERMKLNFKKICDEKCPDAKVDVNAGIMFLPEHVDNIDNYISKARSACITAKQDGISCVFAY</sequence>
<dbReference type="InterPro" id="IPR050706">
    <property type="entry name" value="Cyclic-di-GMP_PDE-like"/>
</dbReference>
<accession>D4RY94</accession>
<dbReference type="GeneID" id="98917253"/>
<evidence type="ECO:0000313" key="3">
    <source>
        <dbReference type="Proteomes" id="UP000006238"/>
    </source>
</evidence>
<dbReference type="HOGENOM" id="CLU_547113_0_0_9"/>
<dbReference type="EMBL" id="ABWN01000022">
    <property type="protein sequence ID" value="EFF68994.1"/>
    <property type="molecule type" value="Genomic_DNA"/>
</dbReference>
<dbReference type="Gene3D" id="3.30.70.270">
    <property type="match status" value="1"/>
</dbReference>
<dbReference type="PANTHER" id="PTHR33121:SF79">
    <property type="entry name" value="CYCLIC DI-GMP PHOSPHODIESTERASE PDED-RELATED"/>
    <property type="match status" value="1"/>
</dbReference>
<dbReference type="STRING" id="45851.BHV86_05200"/>
<keyword evidence="3" id="KW-1185">Reference proteome</keyword>
<dbReference type="NCBIfam" id="TIGR00254">
    <property type="entry name" value="GGDEF"/>
    <property type="match status" value="1"/>
</dbReference>
<organism evidence="2 3">
    <name type="scientific">Eshraghiella crossota DSM 2876</name>
    <dbReference type="NCBI Taxonomy" id="511680"/>
    <lineage>
        <taxon>Bacteria</taxon>
        <taxon>Bacillati</taxon>
        <taxon>Bacillota</taxon>
        <taxon>Clostridia</taxon>
        <taxon>Lachnospirales</taxon>
        <taxon>Lachnospiraceae</taxon>
        <taxon>Eshraghiella</taxon>
    </lineage>
</organism>
<dbReference type="InterPro" id="IPR029787">
    <property type="entry name" value="Nucleotide_cyclase"/>
</dbReference>
<dbReference type="eggNOG" id="COG2199">
    <property type="taxonomic scope" value="Bacteria"/>
</dbReference>
<reference evidence="2 3" key="1">
    <citation type="submission" date="2010-02" db="EMBL/GenBank/DDBJ databases">
        <authorList>
            <person name="Weinstock G."/>
            <person name="Sodergren E."/>
            <person name="Clifton S."/>
            <person name="Fulton L."/>
            <person name="Fulton B."/>
            <person name="Courtney L."/>
            <person name="Fronick C."/>
            <person name="Harrison M."/>
            <person name="Strong C."/>
            <person name="Farmer C."/>
            <person name="Delahaunty K."/>
            <person name="Markovic C."/>
            <person name="Hall O."/>
            <person name="Minx P."/>
            <person name="Tomlinson C."/>
            <person name="Mitreva M."/>
            <person name="Nelson J."/>
            <person name="Hou S."/>
            <person name="Wollam A."/>
            <person name="Pepin K.H."/>
            <person name="Johnson M."/>
            <person name="Bhonagiri V."/>
            <person name="Zhang X."/>
            <person name="Suruliraj S."/>
            <person name="Warren W."/>
            <person name="Chinwalla A."/>
            <person name="Mardis E.R."/>
            <person name="Wilson R.K."/>
        </authorList>
    </citation>
    <scope>NUCLEOTIDE SEQUENCE [LARGE SCALE GENOMIC DNA]</scope>
    <source>
        <strain evidence="2 3">DSM 2876</strain>
    </source>
</reference>
<proteinExistence type="predicted"/>
<protein>
    <submittedName>
        <fullName evidence="2">Diguanylate cyclase (GGDEF) domain protein</fullName>
    </submittedName>
</protein>
<comment type="caution">
    <text evidence="2">The sequence shown here is derived from an EMBL/GenBank/DDBJ whole genome shotgun (WGS) entry which is preliminary data.</text>
</comment>
<dbReference type="PROSITE" id="PS50887">
    <property type="entry name" value="GGDEF"/>
    <property type="match status" value="1"/>
</dbReference>
<dbReference type="SUPFAM" id="SSF55073">
    <property type="entry name" value="Nucleotide cyclase"/>
    <property type="match status" value="1"/>
</dbReference>